<name>A0A232F4L2_9HYME</name>
<gene>
    <name evidence="2" type="ORF">TSAR_003510</name>
</gene>
<reference evidence="2 3" key="1">
    <citation type="journal article" date="2017" name="Curr. Biol.">
        <title>The Evolution of Venom by Co-option of Single-Copy Genes.</title>
        <authorList>
            <person name="Martinson E.O."/>
            <person name="Mrinalini"/>
            <person name="Kelkar Y.D."/>
            <person name="Chang C.H."/>
            <person name="Werren J.H."/>
        </authorList>
    </citation>
    <scope>NUCLEOTIDE SEQUENCE [LARGE SCALE GENOMIC DNA]</scope>
    <source>
        <strain evidence="2 3">Alberta</strain>
        <tissue evidence="2">Whole body</tissue>
    </source>
</reference>
<evidence type="ECO:0000256" key="1">
    <source>
        <dbReference type="SAM" id="MobiDB-lite"/>
    </source>
</evidence>
<dbReference type="AlphaFoldDB" id="A0A232F4L2"/>
<proteinExistence type="predicted"/>
<feature type="region of interest" description="Disordered" evidence="1">
    <location>
        <begin position="111"/>
        <end position="134"/>
    </location>
</feature>
<evidence type="ECO:0000313" key="2">
    <source>
        <dbReference type="EMBL" id="OXU25420.1"/>
    </source>
</evidence>
<dbReference type="OrthoDB" id="7700090at2759"/>
<organism evidence="2 3">
    <name type="scientific">Trichomalopsis sarcophagae</name>
    <dbReference type="NCBI Taxonomy" id="543379"/>
    <lineage>
        <taxon>Eukaryota</taxon>
        <taxon>Metazoa</taxon>
        <taxon>Ecdysozoa</taxon>
        <taxon>Arthropoda</taxon>
        <taxon>Hexapoda</taxon>
        <taxon>Insecta</taxon>
        <taxon>Pterygota</taxon>
        <taxon>Neoptera</taxon>
        <taxon>Endopterygota</taxon>
        <taxon>Hymenoptera</taxon>
        <taxon>Apocrita</taxon>
        <taxon>Proctotrupomorpha</taxon>
        <taxon>Chalcidoidea</taxon>
        <taxon>Pteromalidae</taxon>
        <taxon>Pteromalinae</taxon>
        <taxon>Trichomalopsis</taxon>
    </lineage>
</organism>
<comment type="caution">
    <text evidence="2">The sequence shown here is derived from an EMBL/GenBank/DDBJ whole genome shotgun (WGS) entry which is preliminary data.</text>
</comment>
<dbReference type="EMBL" id="NNAY01001030">
    <property type="protein sequence ID" value="OXU25420.1"/>
    <property type="molecule type" value="Genomic_DNA"/>
</dbReference>
<evidence type="ECO:0000313" key="3">
    <source>
        <dbReference type="Proteomes" id="UP000215335"/>
    </source>
</evidence>
<sequence length="170" mass="19022">MQLRNSNPEKHITTENLIQDIIKMQMNNRLKIIIKIDYNDQSSQSLPCKALVALLLLSVVIAKPNAEFGSTNQLEPVDLEKTDPLENVDTAAQTPQVYLVIAESLDDPEIIGTPAGEDDVEKRSAEESDDLETAAGTNVLRPLFVYRQQLAYRERVKKGAFRRSGIRPGF</sequence>
<dbReference type="STRING" id="543379.A0A232F4L2"/>
<keyword evidence="3" id="KW-1185">Reference proteome</keyword>
<dbReference type="Proteomes" id="UP000215335">
    <property type="component" value="Unassembled WGS sequence"/>
</dbReference>
<protein>
    <submittedName>
        <fullName evidence="2">Uncharacterized protein</fullName>
    </submittedName>
</protein>
<accession>A0A232F4L2</accession>